<dbReference type="GO" id="GO:0016491">
    <property type="term" value="F:oxidoreductase activity"/>
    <property type="evidence" value="ECO:0007669"/>
    <property type="project" value="UniProtKB-KW"/>
</dbReference>
<dbReference type="Gene3D" id="3.40.50.720">
    <property type="entry name" value="NAD(P)-binding Rossmann-like Domain"/>
    <property type="match status" value="1"/>
</dbReference>
<evidence type="ECO:0000313" key="3">
    <source>
        <dbReference type="Proteomes" id="UP000789739"/>
    </source>
</evidence>
<dbReference type="AlphaFoldDB" id="A0A9N8VJR0"/>
<dbReference type="Proteomes" id="UP000789739">
    <property type="component" value="Unassembled WGS sequence"/>
</dbReference>
<gene>
    <name evidence="2" type="ORF">PBRASI_LOCUS90</name>
</gene>
<dbReference type="InterPro" id="IPR036291">
    <property type="entry name" value="NAD(P)-bd_dom_sf"/>
</dbReference>
<dbReference type="OrthoDB" id="191139at2759"/>
<dbReference type="PRINTS" id="PR00081">
    <property type="entry name" value="GDHRDH"/>
</dbReference>
<evidence type="ECO:0000256" key="1">
    <source>
        <dbReference type="ARBA" id="ARBA00023002"/>
    </source>
</evidence>
<dbReference type="InterPro" id="IPR002347">
    <property type="entry name" value="SDR_fam"/>
</dbReference>
<dbReference type="Pfam" id="PF00106">
    <property type="entry name" value="adh_short"/>
    <property type="match status" value="1"/>
</dbReference>
<dbReference type="PANTHER" id="PTHR43157">
    <property type="entry name" value="PHOSPHATIDYLINOSITOL-GLYCAN BIOSYNTHESIS CLASS F PROTEIN-RELATED"/>
    <property type="match status" value="1"/>
</dbReference>
<name>A0A9N8VJR0_9GLOM</name>
<sequence length="305" mass="33562">MPSKNFTFDNIPDLSGKVALVTGANAGIGYITARELARKKAHVFVCARNIEKGQSVVATIKAETGNELIEFLQLDLLSLKNIKEAADKFMARGLGLHMLINNAGIMATPFSLSADGIEAQFATNHIGHFYLTQLLLPALEKSAPSRIVVVSSLAHRALAPGKGIDFENINTNKLSIWARYGQSKLANVLFANELDRRVKDKNIYVNSLHPGVVKSNLMQGPKLSWGRWMAVYTAIQNFFSLSTEDGALTQLYVATSPDIENDNLRGQHFMPIGKLGTMSAKAMDKILAKELWDYSERIIKEKVGE</sequence>
<protein>
    <submittedName>
        <fullName evidence="2">11295_t:CDS:1</fullName>
    </submittedName>
</protein>
<accession>A0A9N8VJR0</accession>
<evidence type="ECO:0000313" key="2">
    <source>
        <dbReference type="EMBL" id="CAG8451997.1"/>
    </source>
</evidence>
<dbReference type="PANTHER" id="PTHR43157:SF31">
    <property type="entry name" value="PHOSPHATIDYLINOSITOL-GLYCAN BIOSYNTHESIS CLASS F PROTEIN"/>
    <property type="match status" value="1"/>
</dbReference>
<dbReference type="EMBL" id="CAJVPI010000004">
    <property type="protein sequence ID" value="CAG8451997.1"/>
    <property type="molecule type" value="Genomic_DNA"/>
</dbReference>
<organism evidence="2 3">
    <name type="scientific">Paraglomus brasilianum</name>
    <dbReference type="NCBI Taxonomy" id="144538"/>
    <lineage>
        <taxon>Eukaryota</taxon>
        <taxon>Fungi</taxon>
        <taxon>Fungi incertae sedis</taxon>
        <taxon>Mucoromycota</taxon>
        <taxon>Glomeromycotina</taxon>
        <taxon>Glomeromycetes</taxon>
        <taxon>Paraglomerales</taxon>
        <taxon>Paraglomeraceae</taxon>
        <taxon>Paraglomus</taxon>
    </lineage>
</organism>
<reference evidence="2" key="1">
    <citation type="submission" date="2021-06" db="EMBL/GenBank/DDBJ databases">
        <authorList>
            <person name="Kallberg Y."/>
            <person name="Tangrot J."/>
            <person name="Rosling A."/>
        </authorList>
    </citation>
    <scope>NUCLEOTIDE SEQUENCE</scope>
    <source>
        <strain evidence="2">BR232B</strain>
    </source>
</reference>
<keyword evidence="3" id="KW-1185">Reference proteome</keyword>
<dbReference type="SUPFAM" id="SSF51735">
    <property type="entry name" value="NAD(P)-binding Rossmann-fold domains"/>
    <property type="match status" value="1"/>
</dbReference>
<dbReference type="CDD" id="cd05327">
    <property type="entry name" value="retinol-DH_like_SDR_c_like"/>
    <property type="match status" value="1"/>
</dbReference>
<comment type="caution">
    <text evidence="2">The sequence shown here is derived from an EMBL/GenBank/DDBJ whole genome shotgun (WGS) entry which is preliminary data.</text>
</comment>
<keyword evidence="1" id="KW-0560">Oxidoreductase</keyword>
<proteinExistence type="predicted"/>